<evidence type="ECO:0000259" key="2">
    <source>
        <dbReference type="PROSITE" id="PS50158"/>
    </source>
</evidence>
<dbReference type="InterPro" id="IPR001878">
    <property type="entry name" value="Znf_CCHC"/>
</dbReference>
<accession>A0ABQ4YDI3</accession>
<dbReference type="Pfam" id="PF08284">
    <property type="entry name" value="RVP_2"/>
    <property type="match status" value="1"/>
</dbReference>
<comment type="caution">
    <text evidence="3">The sequence shown here is derived from an EMBL/GenBank/DDBJ whole genome shotgun (WGS) entry which is preliminary data.</text>
</comment>
<reference evidence="3" key="1">
    <citation type="journal article" date="2022" name="Int. J. Mol. Sci.">
        <title>Draft Genome of Tanacetum Coccineum: Genomic Comparison of Closely Related Tanacetum-Family Plants.</title>
        <authorList>
            <person name="Yamashiro T."/>
            <person name="Shiraishi A."/>
            <person name="Nakayama K."/>
            <person name="Satake H."/>
        </authorList>
    </citation>
    <scope>NUCLEOTIDE SEQUENCE</scope>
</reference>
<dbReference type="Proteomes" id="UP001151760">
    <property type="component" value="Unassembled WGS sequence"/>
</dbReference>
<keyword evidence="3" id="KW-0695">RNA-directed DNA polymerase</keyword>
<protein>
    <submittedName>
        <fullName evidence="3">Reverse transcriptase domain-containing protein</fullName>
    </submittedName>
</protein>
<dbReference type="PROSITE" id="PS50158">
    <property type="entry name" value="ZF_CCHC"/>
    <property type="match status" value="1"/>
</dbReference>
<dbReference type="Pfam" id="PF00098">
    <property type="entry name" value="zf-CCHC"/>
    <property type="match status" value="1"/>
</dbReference>
<keyword evidence="3" id="KW-0808">Transferase</keyword>
<keyword evidence="4" id="KW-1185">Reference proteome</keyword>
<gene>
    <name evidence="3" type="ORF">Tco_0725144</name>
</gene>
<keyword evidence="1" id="KW-0863">Zinc-finger</keyword>
<sequence>MVPREEDRIERYVRGLLDNIQGNVMSVEPTRLMQFGWLTNIGGSNVARAYTTGGNESRVYVGPHPLCNKCKLHHVGPCTIKCRSCGKIGHLTRDCKPAVAAAVNQRAPMVNQRIVTCFEWGRQGNFKKDCPKLKNQNHGNKLVIPEARGKAYTIGGGDANLGSNVVTGTFLLNNHYAFVLFDSSVDRSFVSTGFSTLLDVILDTLYVSYAVKLADTRIAETNNMLRGCTIGLLGHPFNIQGDGSDKGKKSTLSVISCTKTQKYIEKGC</sequence>
<dbReference type="EMBL" id="BQNB010010291">
    <property type="protein sequence ID" value="GJS75263.1"/>
    <property type="molecule type" value="Genomic_DNA"/>
</dbReference>
<organism evidence="3 4">
    <name type="scientific">Tanacetum coccineum</name>
    <dbReference type="NCBI Taxonomy" id="301880"/>
    <lineage>
        <taxon>Eukaryota</taxon>
        <taxon>Viridiplantae</taxon>
        <taxon>Streptophyta</taxon>
        <taxon>Embryophyta</taxon>
        <taxon>Tracheophyta</taxon>
        <taxon>Spermatophyta</taxon>
        <taxon>Magnoliopsida</taxon>
        <taxon>eudicotyledons</taxon>
        <taxon>Gunneridae</taxon>
        <taxon>Pentapetalae</taxon>
        <taxon>asterids</taxon>
        <taxon>campanulids</taxon>
        <taxon>Asterales</taxon>
        <taxon>Asteraceae</taxon>
        <taxon>Asteroideae</taxon>
        <taxon>Anthemideae</taxon>
        <taxon>Anthemidinae</taxon>
        <taxon>Tanacetum</taxon>
    </lineage>
</organism>
<dbReference type="SMART" id="SM00343">
    <property type="entry name" value="ZnF_C2HC"/>
    <property type="match status" value="2"/>
</dbReference>
<evidence type="ECO:0000313" key="3">
    <source>
        <dbReference type="EMBL" id="GJS75263.1"/>
    </source>
</evidence>
<dbReference type="GO" id="GO:0003964">
    <property type="term" value="F:RNA-directed DNA polymerase activity"/>
    <property type="evidence" value="ECO:0007669"/>
    <property type="project" value="UniProtKB-KW"/>
</dbReference>
<evidence type="ECO:0000256" key="1">
    <source>
        <dbReference type="PROSITE-ProRule" id="PRU00047"/>
    </source>
</evidence>
<keyword evidence="1" id="KW-0479">Metal-binding</keyword>
<proteinExistence type="predicted"/>
<reference evidence="3" key="2">
    <citation type="submission" date="2022-01" db="EMBL/GenBank/DDBJ databases">
        <authorList>
            <person name="Yamashiro T."/>
            <person name="Shiraishi A."/>
            <person name="Satake H."/>
            <person name="Nakayama K."/>
        </authorList>
    </citation>
    <scope>NUCLEOTIDE SEQUENCE</scope>
</reference>
<keyword evidence="3" id="KW-0548">Nucleotidyltransferase</keyword>
<feature type="domain" description="CCHC-type" evidence="2">
    <location>
        <begin position="81"/>
        <end position="96"/>
    </location>
</feature>
<name>A0ABQ4YDI3_9ASTR</name>
<evidence type="ECO:0000313" key="4">
    <source>
        <dbReference type="Proteomes" id="UP001151760"/>
    </source>
</evidence>
<dbReference type="Gene3D" id="4.10.60.10">
    <property type="entry name" value="Zinc finger, CCHC-type"/>
    <property type="match status" value="1"/>
</dbReference>
<keyword evidence="1" id="KW-0862">Zinc</keyword>